<dbReference type="FunFam" id="3.40.50.720:FF:000121">
    <property type="entry name" value="Prostaglandin reductase 2"/>
    <property type="match status" value="1"/>
</dbReference>
<sequence length="350" mass="37408">MRHTVGMSEATTSQSTRIVLASRPEGAPTADNFRFETVDLPEVGDGQILLRVVYLSLDPYMRGRMSTAKSYAAHVELGDVMVAGTVGQVVESRYEGLEPGDYVLAGAGWQSHAVLDGSTVRKLDPQAAPISTAVGVLGMPGFTAYSGLLKIGQPKEGETVVVAAATGPVGSAVGQIAKLKGARAVGIAGGPEKCRALIEEFGFDAAIDHRDPNFADKLAEAVPDGIDVYFENVGGPVQEAVWPLLNTYARIPVCGLVAQYNGADLDRKDRLPGLFNSILTKSLTIRGFIQSEFVKEMYGDFLREASAWVRDGKLAYREDIVDGLENAPEAFIGMLEGKNFGKMLVRVAPE</sequence>
<dbReference type="InterPro" id="IPR020843">
    <property type="entry name" value="ER"/>
</dbReference>
<dbReference type="Pfam" id="PF00107">
    <property type="entry name" value="ADH_zinc_N"/>
    <property type="match status" value="1"/>
</dbReference>
<dbReference type="Proteomes" id="UP000317573">
    <property type="component" value="Unassembled WGS sequence"/>
</dbReference>
<dbReference type="PANTHER" id="PTHR43205">
    <property type="entry name" value="PROSTAGLANDIN REDUCTASE"/>
    <property type="match status" value="1"/>
</dbReference>
<dbReference type="InterPro" id="IPR013149">
    <property type="entry name" value="ADH-like_C"/>
</dbReference>
<dbReference type="CDD" id="cd05288">
    <property type="entry name" value="PGDH"/>
    <property type="match status" value="1"/>
</dbReference>
<comment type="caution">
    <text evidence="4">The sequence shown here is derived from an EMBL/GenBank/DDBJ whole genome shotgun (WGS) entry which is preliminary data.</text>
</comment>
<dbReference type="Gene3D" id="3.90.180.10">
    <property type="entry name" value="Medium-chain alcohol dehydrogenases, catalytic domain"/>
    <property type="match status" value="1"/>
</dbReference>
<dbReference type="EMBL" id="VLJT01000001">
    <property type="protein sequence ID" value="TWH25068.1"/>
    <property type="molecule type" value="Genomic_DNA"/>
</dbReference>
<dbReference type="SUPFAM" id="SSF50129">
    <property type="entry name" value="GroES-like"/>
    <property type="match status" value="2"/>
</dbReference>
<dbReference type="InterPro" id="IPR036291">
    <property type="entry name" value="NAD(P)-bd_dom_sf"/>
</dbReference>
<evidence type="ECO:0000259" key="3">
    <source>
        <dbReference type="SMART" id="SM00829"/>
    </source>
</evidence>
<reference evidence="4 5" key="1">
    <citation type="submission" date="2019-07" db="EMBL/GenBank/DDBJ databases">
        <title>Genome sequencing of lignin-degrading bacterial isolates.</title>
        <authorList>
            <person name="Gladden J."/>
        </authorList>
    </citation>
    <scope>NUCLEOTIDE SEQUENCE [LARGE SCALE GENOMIC DNA]</scope>
    <source>
        <strain evidence="4 5">J45</strain>
    </source>
</reference>
<evidence type="ECO:0000256" key="2">
    <source>
        <dbReference type="SAM" id="MobiDB-lite"/>
    </source>
</evidence>
<dbReference type="SMART" id="SM00829">
    <property type="entry name" value="PKS_ER"/>
    <property type="match status" value="1"/>
</dbReference>
<dbReference type="Pfam" id="PF16884">
    <property type="entry name" value="ADH_N_2"/>
    <property type="match status" value="1"/>
</dbReference>
<protein>
    <recommendedName>
        <fullName evidence="3">Enoyl reductase (ER) domain-containing protein</fullName>
    </recommendedName>
</protein>
<dbReference type="InterPro" id="IPR045010">
    <property type="entry name" value="MDR_fam"/>
</dbReference>
<feature type="region of interest" description="Disordered" evidence="2">
    <location>
        <begin position="1"/>
        <end position="23"/>
    </location>
</feature>
<proteinExistence type="predicted"/>
<evidence type="ECO:0000313" key="5">
    <source>
        <dbReference type="Proteomes" id="UP000317573"/>
    </source>
</evidence>
<keyword evidence="1" id="KW-0560">Oxidoreductase</keyword>
<accession>A0A562ETG7</accession>
<dbReference type="InterPro" id="IPR041694">
    <property type="entry name" value="ADH_N_2"/>
</dbReference>
<dbReference type="Gene3D" id="3.40.50.720">
    <property type="entry name" value="NAD(P)-binding Rossmann-like Domain"/>
    <property type="match status" value="1"/>
</dbReference>
<name>A0A562ETG7_RHORH</name>
<dbReference type="SUPFAM" id="SSF51735">
    <property type="entry name" value="NAD(P)-binding Rossmann-fold domains"/>
    <property type="match status" value="1"/>
</dbReference>
<feature type="domain" description="Enoyl reductase (ER)" evidence="3">
    <location>
        <begin position="29"/>
        <end position="345"/>
    </location>
</feature>
<evidence type="ECO:0000256" key="1">
    <source>
        <dbReference type="ARBA" id="ARBA00023002"/>
    </source>
</evidence>
<gene>
    <name evidence="4" type="ORF">L618_000100005230</name>
</gene>
<dbReference type="PANTHER" id="PTHR43205:SF7">
    <property type="entry name" value="PROSTAGLANDIN REDUCTASE 1"/>
    <property type="match status" value="1"/>
</dbReference>
<dbReference type="AlphaFoldDB" id="A0A562ETG7"/>
<dbReference type="GO" id="GO:0016628">
    <property type="term" value="F:oxidoreductase activity, acting on the CH-CH group of donors, NAD or NADP as acceptor"/>
    <property type="evidence" value="ECO:0007669"/>
    <property type="project" value="InterPro"/>
</dbReference>
<evidence type="ECO:0000313" key="4">
    <source>
        <dbReference type="EMBL" id="TWH25068.1"/>
    </source>
</evidence>
<organism evidence="4 5">
    <name type="scientific">Rhodococcus rhodochrous J45</name>
    <dbReference type="NCBI Taxonomy" id="935266"/>
    <lineage>
        <taxon>Bacteria</taxon>
        <taxon>Bacillati</taxon>
        <taxon>Actinomycetota</taxon>
        <taxon>Actinomycetes</taxon>
        <taxon>Mycobacteriales</taxon>
        <taxon>Nocardiaceae</taxon>
        <taxon>Rhodococcus</taxon>
    </lineage>
</organism>
<dbReference type="InterPro" id="IPR011032">
    <property type="entry name" value="GroES-like_sf"/>
</dbReference>